<dbReference type="GO" id="GO:0016209">
    <property type="term" value="F:antioxidant activity"/>
    <property type="evidence" value="ECO:0007669"/>
    <property type="project" value="InterPro"/>
</dbReference>
<feature type="domain" description="Thioredoxin" evidence="6">
    <location>
        <begin position="241"/>
        <end position="381"/>
    </location>
</feature>
<dbReference type="Pfam" id="PF00578">
    <property type="entry name" value="AhpC-TSA"/>
    <property type="match status" value="1"/>
</dbReference>
<dbReference type="InterPro" id="IPR013766">
    <property type="entry name" value="Thioredoxin_domain"/>
</dbReference>
<dbReference type="PROSITE" id="PS51352">
    <property type="entry name" value="THIOREDOXIN_2"/>
    <property type="match status" value="1"/>
</dbReference>
<evidence type="ECO:0000256" key="3">
    <source>
        <dbReference type="ARBA" id="ARBA00023157"/>
    </source>
</evidence>
<dbReference type="InterPro" id="IPR000866">
    <property type="entry name" value="AhpC/TSA"/>
</dbReference>
<proteinExistence type="predicted"/>
<dbReference type="GO" id="GO:0016491">
    <property type="term" value="F:oxidoreductase activity"/>
    <property type="evidence" value="ECO:0007669"/>
    <property type="project" value="InterPro"/>
</dbReference>
<dbReference type="GO" id="GO:0017004">
    <property type="term" value="P:cytochrome complex assembly"/>
    <property type="evidence" value="ECO:0007669"/>
    <property type="project" value="UniProtKB-KW"/>
</dbReference>
<evidence type="ECO:0000313" key="8">
    <source>
        <dbReference type="Proteomes" id="UP000307657"/>
    </source>
</evidence>
<feature type="signal peptide" evidence="5">
    <location>
        <begin position="1"/>
        <end position="23"/>
    </location>
</feature>
<dbReference type="InterPro" id="IPR036249">
    <property type="entry name" value="Thioredoxin-like_sf"/>
</dbReference>
<keyword evidence="8" id="KW-1185">Reference proteome</keyword>
<dbReference type="InterPro" id="IPR017937">
    <property type="entry name" value="Thioredoxin_CS"/>
</dbReference>
<evidence type="ECO:0000256" key="1">
    <source>
        <dbReference type="ARBA" id="ARBA00004196"/>
    </source>
</evidence>
<dbReference type="Pfam" id="PF14289">
    <property type="entry name" value="DUF4369"/>
    <property type="match status" value="1"/>
</dbReference>
<evidence type="ECO:0000256" key="2">
    <source>
        <dbReference type="ARBA" id="ARBA00022748"/>
    </source>
</evidence>
<dbReference type="PANTHER" id="PTHR42852">
    <property type="entry name" value="THIOL:DISULFIDE INTERCHANGE PROTEIN DSBE"/>
    <property type="match status" value="1"/>
</dbReference>
<dbReference type="PROSITE" id="PS00194">
    <property type="entry name" value="THIOREDOXIN_1"/>
    <property type="match status" value="1"/>
</dbReference>
<gene>
    <name evidence="7" type="ORF">E5167_08985</name>
</gene>
<protein>
    <submittedName>
        <fullName evidence="7">Redoxin domain-containing protein</fullName>
    </submittedName>
</protein>
<sequence>MKMKKTILLLVLVILNYSCKTNEQEPLPQNTYEIAGTAKGVVNGLRAYIHSVENNRQVTIDTAIIMNEAFVFKGKTANPSIKTITINSIKGSLPFVLESGRININVKRDSLYYSPVTGSKNNEDYNGYKAEYRKRSSAINGLNEEYKNATTQEERNEIIARARKITTELDAFGMDFISNNPDSGFSLLLLETQITNPDINLEKLKSNFNALQPVINKNAAYKSIGAKIQSEIAIIEASANLNVGKIAPNFTAPSIDGEMISLNDIKGKATIVEFWASWCGPCRRENPNIVRVYEKYKDKGLEIIGVSLDRPGHKERWKKAIEDDNLNWHHVGSLQYFNDPVARLYDVHSIPASFILDEDGKIVAKKLRGKALEEQISKMLD</sequence>
<evidence type="ECO:0000256" key="4">
    <source>
        <dbReference type="ARBA" id="ARBA00023284"/>
    </source>
</evidence>
<organism evidence="7 8">
    <name type="scientific">Pontimicrobium aquaticum</name>
    <dbReference type="NCBI Taxonomy" id="2565367"/>
    <lineage>
        <taxon>Bacteria</taxon>
        <taxon>Pseudomonadati</taxon>
        <taxon>Bacteroidota</taxon>
        <taxon>Flavobacteriia</taxon>
        <taxon>Flavobacteriales</taxon>
        <taxon>Flavobacteriaceae</taxon>
        <taxon>Pontimicrobium</taxon>
    </lineage>
</organism>
<dbReference type="PANTHER" id="PTHR42852:SF6">
    <property type="entry name" value="THIOL:DISULFIDE INTERCHANGE PROTEIN DSBE"/>
    <property type="match status" value="1"/>
</dbReference>
<dbReference type="InterPro" id="IPR050553">
    <property type="entry name" value="Thioredoxin_ResA/DsbE_sf"/>
</dbReference>
<dbReference type="CDD" id="cd02966">
    <property type="entry name" value="TlpA_like_family"/>
    <property type="match status" value="1"/>
</dbReference>
<comment type="subcellular location">
    <subcellularLocation>
        <location evidence="1">Cell envelope</location>
    </subcellularLocation>
</comment>
<keyword evidence="3" id="KW-1015">Disulfide bond</keyword>
<dbReference type="SUPFAM" id="SSF52833">
    <property type="entry name" value="Thioredoxin-like"/>
    <property type="match status" value="1"/>
</dbReference>
<dbReference type="EMBL" id="SUPL01000004">
    <property type="protein sequence ID" value="TJY35987.1"/>
    <property type="molecule type" value="Genomic_DNA"/>
</dbReference>
<accession>A0A4U0EVM2</accession>
<dbReference type="OrthoDB" id="1069091at2"/>
<dbReference type="AlphaFoldDB" id="A0A4U0EVM2"/>
<keyword evidence="4" id="KW-0676">Redox-active center</keyword>
<evidence type="ECO:0000259" key="6">
    <source>
        <dbReference type="PROSITE" id="PS51352"/>
    </source>
</evidence>
<keyword evidence="2" id="KW-0201">Cytochrome c-type biogenesis</keyword>
<dbReference type="Gene3D" id="3.40.30.10">
    <property type="entry name" value="Glutaredoxin"/>
    <property type="match status" value="1"/>
</dbReference>
<name>A0A4U0EVM2_9FLAO</name>
<reference evidence="7 8" key="1">
    <citation type="submission" date="2019-04" db="EMBL/GenBank/DDBJ databases">
        <title>Lacinutrix sp. nov., isolated from marine water.</title>
        <authorList>
            <person name="Kim W."/>
        </authorList>
    </citation>
    <scope>NUCLEOTIDE SEQUENCE [LARGE SCALE GENOMIC DNA]</scope>
    <source>
        <strain evidence="7 8">CAU 1491</strain>
    </source>
</reference>
<keyword evidence="5" id="KW-0732">Signal</keyword>
<feature type="chain" id="PRO_5020625792" evidence="5">
    <location>
        <begin position="24"/>
        <end position="381"/>
    </location>
</feature>
<evidence type="ECO:0000256" key="5">
    <source>
        <dbReference type="SAM" id="SignalP"/>
    </source>
</evidence>
<dbReference type="GO" id="GO:0030313">
    <property type="term" value="C:cell envelope"/>
    <property type="evidence" value="ECO:0007669"/>
    <property type="project" value="UniProtKB-SubCell"/>
</dbReference>
<comment type="caution">
    <text evidence="7">The sequence shown here is derived from an EMBL/GenBank/DDBJ whole genome shotgun (WGS) entry which is preliminary data.</text>
</comment>
<evidence type="ECO:0000313" key="7">
    <source>
        <dbReference type="EMBL" id="TJY35987.1"/>
    </source>
</evidence>
<dbReference type="InterPro" id="IPR025380">
    <property type="entry name" value="DUF4369"/>
</dbReference>
<dbReference type="Proteomes" id="UP000307657">
    <property type="component" value="Unassembled WGS sequence"/>
</dbReference>